<dbReference type="Gene3D" id="3.80.10.10">
    <property type="entry name" value="Ribonuclease Inhibitor"/>
    <property type="match status" value="1"/>
</dbReference>
<gene>
    <name evidence="1" type="ORF">SDRG_04066</name>
</gene>
<dbReference type="GeneID" id="19944793"/>
<dbReference type="AlphaFoldDB" id="T0QJZ6"/>
<evidence type="ECO:0000313" key="1">
    <source>
        <dbReference type="EMBL" id="EQC38349.1"/>
    </source>
</evidence>
<keyword evidence="2" id="KW-1185">Reference proteome</keyword>
<dbReference type="InterPro" id="IPR032675">
    <property type="entry name" value="LRR_dom_sf"/>
</dbReference>
<dbReference type="RefSeq" id="XP_008607941.1">
    <property type="nucleotide sequence ID" value="XM_008609719.1"/>
</dbReference>
<dbReference type="OMA" id="YSACELW"/>
<name>T0QJZ6_SAPDV</name>
<accession>T0QJZ6</accession>
<dbReference type="OrthoDB" id="10297135at2759"/>
<reference evidence="1 2" key="1">
    <citation type="submission" date="2012-04" db="EMBL/GenBank/DDBJ databases">
        <title>The Genome Sequence of Saprolegnia declina VS20.</title>
        <authorList>
            <consortium name="The Broad Institute Genome Sequencing Platform"/>
            <person name="Russ C."/>
            <person name="Nusbaum C."/>
            <person name="Tyler B."/>
            <person name="van West P."/>
            <person name="Dieguez-Uribeondo J."/>
            <person name="de Bruijn I."/>
            <person name="Tripathy S."/>
            <person name="Jiang R."/>
            <person name="Young S.K."/>
            <person name="Zeng Q."/>
            <person name="Gargeya S."/>
            <person name="Fitzgerald M."/>
            <person name="Haas B."/>
            <person name="Abouelleil A."/>
            <person name="Alvarado L."/>
            <person name="Arachchi H.M."/>
            <person name="Berlin A."/>
            <person name="Chapman S.B."/>
            <person name="Goldberg J."/>
            <person name="Griggs A."/>
            <person name="Gujja S."/>
            <person name="Hansen M."/>
            <person name="Howarth C."/>
            <person name="Imamovic A."/>
            <person name="Larimer J."/>
            <person name="McCowen C."/>
            <person name="Montmayeur A."/>
            <person name="Murphy C."/>
            <person name="Neiman D."/>
            <person name="Pearson M."/>
            <person name="Priest M."/>
            <person name="Roberts A."/>
            <person name="Saif S."/>
            <person name="Shea T."/>
            <person name="Sisk P."/>
            <person name="Sykes S."/>
            <person name="Wortman J."/>
            <person name="Nusbaum C."/>
            <person name="Birren B."/>
        </authorList>
    </citation>
    <scope>NUCLEOTIDE SEQUENCE [LARGE SCALE GENOMIC DNA]</scope>
    <source>
        <strain evidence="1 2">VS20</strain>
    </source>
</reference>
<dbReference type="InParanoid" id="T0QJZ6"/>
<evidence type="ECO:0008006" key="3">
    <source>
        <dbReference type="Google" id="ProtNLM"/>
    </source>
</evidence>
<dbReference type="VEuPathDB" id="FungiDB:SDRG_04066"/>
<dbReference type="Proteomes" id="UP000030762">
    <property type="component" value="Unassembled WGS sequence"/>
</dbReference>
<sequence>MQVQEASSRGRCEHGALAPELLQLIVQYIAEPTRVFRLLRALPRRVLGPALSSLLALRYTYSACELWPVLHIRFVTPGTIIPLLRDAVPIFQAVQITSPDFLPTIERIVLPSTKIHIALLLPYEDCFRAGLALCERIASLELMLFPTTFPIARVCTFLTYLPDAMERLTLRWSPLMDVRELDMILDAIVHINCRCLRIVSAYDPTTACPTSVVLKLATYIETHPIERLYLEGFQLLCDASRVLCRALHHCPTLQKVHFRGISDVFMTLFVTQPLAGHRFPASLRCIKLFPLQLNDATMALFAQVLATSRLTALNLQLVRLSQDSWQLLWATLAQLRTLSRLHLDGIQFKDLLEWNSMVVGLHALPQLQRLRLDVGLTLDGGAVSLVNPVEASLFHALATTQGSLTYLALCYVSDLELLAAALTHMLHLEELVVDFVSDTAQVTTLLRLLQASPALSRVAFHEHAFSMLDLVSLFQQLVASNVRWVYLDLFASETDVDPSREYHEVLAIAEHLCQDVPQ</sequence>
<organism evidence="1 2">
    <name type="scientific">Saprolegnia diclina (strain VS20)</name>
    <dbReference type="NCBI Taxonomy" id="1156394"/>
    <lineage>
        <taxon>Eukaryota</taxon>
        <taxon>Sar</taxon>
        <taxon>Stramenopiles</taxon>
        <taxon>Oomycota</taxon>
        <taxon>Saprolegniomycetes</taxon>
        <taxon>Saprolegniales</taxon>
        <taxon>Saprolegniaceae</taxon>
        <taxon>Saprolegnia</taxon>
    </lineage>
</organism>
<protein>
    <recommendedName>
        <fullName evidence="3">F-box domain-containing protein</fullName>
    </recommendedName>
</protein>
<dbReference type="SUPFAM" id="SSF52047">
    <property type="entry name" value="RNI-like"/>
    <property type="match status" value="1"/>
</dbReference>
<dbReference type="EMBL" id="JH767141">
    <property type="protein sequence ID" value="EQC38349.1"/>
    <property type="molecule type" value="Genomic_DNA"/>
</dbReference>
<evidence type="ECO:0000313" key="2">
    <source>
        <dbReference type="Proteomes" id="UP000030762"/>
    </source>
</evidence>
<proteinExistence type="predicted"/>